<accession>A0A7M5V6T1</accession>
<dbReference type="PANTHER" id="PTHR22997">
    <property type="entry name" value="PIH1 DOMAIN-CONTAINING PROTEIN 1"/>
    <property type="match status" value="1"/>
</dbReference>
<comment type="similarity">
    <text evidence="3">Belongs to the PIH1 family. Kintoun subfamily.</text>
</comment>
<dbReference type="GO" id="GO:0070286">
    <property type="term" value="P:axonemal dynein complex assembly"/>
    <property type="evidence" value="ECO:0007669"/>
    <property type="project" value="UniProtKB-UniRule"/>
</dbReference>
<evidence type="ECO:0000256" key="3">
    <source>
        <dbReference type="HAMAP-Rule" id="MF_03069"/>
    </source>
</evidence>
<keyword evidence="1 3" id="KW-0963">Cytoplasm</keyword>
<dbReference type="Pfam" id="PF08190">
    <property type="entry name" value="PIH1"/>
    <property type="match status" value="1"/>
</dbReference>
<evidence type="ECO:0000256" key="2">
    <source>
        <dbReference type="ARBA" id="ARBA00024190"/>
    </source>
</evidence>
<feature type="region of interest" description="Disordered" evidence="4">
    <location>
        <begin position="183"/>
        <end position="243"/>
    </location>
</feature>
<dbReference type="HAMAP" id="MF_03069">
    <property type="entry name" value="Kintoun"/>
    <property type="match status" value="1"/>
</dbReference>
<dbReference type="PANTHER" id="PTHR22997:SF3">
    <property type="entry name" value="PROTEIN KINTOUN"/>
    <property type="match status" value="1"/>
</dbReference>
<dbReference type="Proteomes" id="UP000594262">
    <property type="component" value="Unplaced"/>
</dbReference>
<evidence type="ECO:0000259" key="5">
    <source>
        <dbReference type="Pfam" id="PF08190"/>
    </source>
</evidence>
<dbReference type="GeneID" id="136805792"/>
<evidence type="ECO:0000313" key="7">
    <source>
        <dbReference type="EnsemblMetazoa" id="CLYHEMP010594.1"/>
    </source>
</evidence>
<dbReference type="InterPro" id="IPR041442">
    <property type="entry name" value="PIH1D1/2/3_CS-like"/>
</dbReference>
<dbReference type="InterPro" id="IPR050734">
    <property type="entry name" value="PIH1/Kintoun_subfamily"/>
</dbReference>
<organism evidence="7 8">
    <name type="scientific">Clytia hemisphaerica</name>
    <dbReference type="NCBI Taxonomy" id="252671"/>
    <lineage>
        <taxon>Eukaryota</taxon>
        <taxon>Metazoa</taxon>
        <taxon>Cnidaria</taxon>
        <taxon>Hydrozoa</taxon>
        <taxon>Hydroidolina</taxon>
        <taxon>Leptothecata</taxon>
        <taxon>Obeliida</taxon>
        <taxon>Clytiidae</taxon>
        <taxon>Clytia</taxon>
    </lineage>
</organism>
<dbReference type="GO" id="GO:0120293">
    <property type="term" value="C:dynein axonemal particle"/>
    <property type="evidence" value="ECO:0007669"/>
    <property type="project" value="UniProtKB-SubCell"/>
</dbReference>
<comment type="function">
    <text evidence="3">Required for cytoplasmic pre-assembly of axonemal dyneins, thereby playing a central role in motility in cilia and flagella. Involved in pre-assembly of dynein arm complexes in the cytoplasm before intraflagellar transport loads them for the ciliary compartment.</text>
</comment>
<protein>
    <recommendedName>
        <fullName evidence="3">Protein kintoun</fullName>
    </recommendedName>
    <alternativeName>
        <fullName evidence="3">Dynein assembly factor 2, axonemal homolog</fullName>
    </alternativeName>
</protein>
<comment type="subcellular location">
    <subcellularLocation>
        <location evidence="3">Cytoplasm</location>
    </subcellularLocation>
    <subcellularLocation>
        <location evidence="2">Dynein axonemal particle</location>
    </subcellularLocation>
</comment>
<sequence>MADTAEDFKMTDDEARRIKQALKDKEFMDLLVEYAKEISDPENKKKYEEEIVAMERQRGQDVRLLKPQSGFVIKTVRLSDNMKVFLNICSSPEVKEYELQHVKGGANLSLPHSVSPVREDIDKGGKACIVYDVCFNPKSYDKGMKESNFRQSMVDSAFDTIERQMNIKLDRKNKKFPKLKYKGQARPLIIRPEQQSQQKTSPKDDKNSKTEKDSPLDFRYPDIQKENKATEEKTGKDKESEKCTKRTVIDEGKPVVPKYKIVHRGFFEMTDYTGGSLSSTTPKELVVEIELPLAKSANGLDLDIFAQQLILDSEKPSYHLDISLPHKVDEDRGKAQFDKSKKVLIVTLPILKAEPVTMVPNPPSRLVEECVDEKDVIHNGGHSPDSGIDEMCNHHQNDEEDAEVVEDADECVFQPSDLDNAVFETKNFESMPMNAQLPQYSFDQTIESVVVAVKVPNVKVENISRYHTPTGLSEFATRRF</sequence>
<dbReference type="AlphaFoldDB" id="A0A7M5V6T1"/>
<feature type="compositionally biased region" description="Basic and acidic residues" evidence="4">
    <location>
        <begin position="201"/>
        <end position="243"/>
    </location>
</feature>
<dbReference type="InterPro" id="IPR034727">
    <property type="entry name" value="Kintoun"/>
</dbReference>
<reference evidence="7" key="1">
    <citation type="submission" date="2021-01" db="UniProtKB">
        <authorList>
            <consortium name="EnsemblMetazoa"/>
        </authorList>
    </citation>
    <scope>IDENTIFICATION</scope>
</reference>
<dbReference type="CDD" id="cd00298">
    <property type="entry name" value="ACD_sHsps_p23-like"/>
    <property type="match status" value="1"/>
</dbReference>
<dbReference type="InterPro" id="IPR008978">
    <property type="entry name" value="HSP20-like_chaperone"/>
</dbReference>
<proteinExistence type="inferred from homology"/>
<dbReference type="OrthoDB" id="546764at2759"/>
<name>A0A7M5V6T1_9CNID</name>
<dbReference type="InterPro" id="IPR012981">
    <property type="entry name" value="PIH1_N"/>
</dbReference>
<dbReference type="RefSeq" id="XP_066918454.1">
    <property type="nucleotide sequence ID" value="XM_067062353.1"/>
</dbReference>
<dbReference type="GO" id="GO:0060285">
    <property type="term" value="P:cilium-dependent cell motility"/>
    <property type="evidence" value="ECO:0007669"/>
    <property type="project" value="UniProtKB-UniRule"/>
</dbReference>
<evidence type="ECO:0000259" key="6">
    <source>
        <dbReference type="Pfam" id="PF18201"/>
    </source>
</evidence>
<dbReference type="EnsemblMetazoa" id="CLYHEMT010594.1">
    <property type="protein sequence ID" value="CLYHEMP010594.1"/>
    <property type="gene ID" value="CLYHEMG010594"/>
</dbReference>
<keyword evidence="8" id="KW-1185">Reference proteome</keyword>
<evidence type="ECO:0000256" key="1">
    <source>
        <dbReference type="ARBA" id="ARBA00022490"/>
    </source>
</evidence>
<dbReference type="Gene3D" id="2.60.40.790">
    <property type="match status" value="1"/>
</dbReference>
<feature type="domain" description="PIH1 N-terminal" evidence="5">
    <location>
        <begin position="38"/>
        <end position="197"/>
    </location>
</feature>
<evidence type="ECO:0000313" key="8">
    <source>
        <dbReference type="Proteomes" id="UP000594262"/>
    </source>
</evidence>
<evidence type="ECO:0000256" key="4">
    <source>
        <dbReference type="SAM" id="MobiDB-lite"/>
    </source>
</evidence>
<dbReference type="Pfam" id="PF18201">
    <property type="entry name" value="PIH1_CS"/>
    <property type="match status" value="1"/>
</dbReference>
<feature type="domain" description="PIH1D1/2/3 CS-like" evidence="6">
    <location>
        <begin position="256"/>
        <end position="351"/>
    </location>
</feature>